<evidence type="ECO:0000313" key="12">
    <source>
        <dbReference type="EMBL" id="TFL05253.1"/>
    </source>
</evidence>
<evidence type="ECO:0000256" key="9">
    <source>
        <dbReference type="ARBA" id="ARBA00023049"/>
    </source>
</evidence>
<dbReference type="EMBL" id="ML178817">
    <property type="protein sequence ID" value="TFL05253.1"/>
    <property type="molecule type" value="Genomic_DNA"/>
</dbReference>
<dbReference type="InterPro" id="IPR050371">
    <property type="entry name" value="Fungal_virulence_M36"/>
</dbReference>
<evidence type="ECO:0000256" key="6">
    <source>
        <dbReference type="ARBA" id="ARBA00022723"/>
    </source>
</evidence>
<dbReference type="Proteomes" id="UP000305067">
    <property type="component" value="Unassembled WGS sequence"/>
</dbReference>
<dbReference type="InterPro" id="IPR001842">
    <property type="entry name" value="Peptidase_M36"/>
</dbReference>
<dbReference type="OrthoDB" id="3227768at2759"/>
<keyword evidence="13" id="KW-1185">Reference proteome</keyword>
<proteinExistence type="inferred from homology"/>
<feature type="non-terminal residue" evidence="12">
    <location>
        <position position="1"/>
    </location>
</feature>
<keyword evidence="8 11" id="KW-0862">Zinc</keyword>
<keyword evidence="10 11" id="KW-0865">Zymogen</keyword>
<dbReference type="PANTHER" id="PTHR33478:SF1">
    <property type="entry name" value="EXTRACELLULAR METALLOPROTEINASE MEP"/>
    <property type="match status" value="1"/>
</dbReference>
<reference evidence="12 13" key="1">
    <citation type="journal article" date="2019" name="Nat. Ecol. Evol.">
        <title>Megaphylogeny resolves global patterns of mushroom evolution.</title>
        <authorList>
            <person name="Varga T."/>
            <person name="Krizsan K."/>
            <person name="Foldi C."/>
            <person name="Dima B."/>
            <person name="Sanchez-Garcia M."/>
            <person name="Sanchez-Ramirez S."/>
            <person name="Szollosi G.J."/>
            <person name="Szarkandi J.G."/>
            <person name="Papp V."/>
            <person name="Albert L."/>
            <person name="Andreopoulos W."/>
            <person name="Angelini C."/>
            <person name="Antonin V."/>
            <person name="Barry K.W."/>
            <person name="Bougher N.L."/>
            <person name="Buchanan P."/>
            <person name="Buyck B."/>
            <person name="Bense V."/>
            <person name="Catcheside P."/>
            <person name="Chovatia M."/>
            <person name="Cooper J."/>
            <person name="Damon W."/>
            <person name="Desjardin D."/>
            <person name="Finy P."/>
            <person name="Geml J."/>
            <person name="Haridas S."/>
            <person name="Hughes K."/>
            <person name="Justo A."/>
            <person name="Karasinski D."/>
            <person name="Kautmanova I."/>
            <person name="Kiss B."/>
            <person name="Kocsube S."/>
            <person name="Kotiranta H."/>
            <person name="LaButti K.M."/>
            <person name="Lechner B.E."/>
            <person name="Liimatainen K."/>
            <person name="Lipzen A."/>
            <person name="Lukacs Z."/>
            <person name="Mihaltcheva S."/>
            <person name="Morgado L.N."/>
            <person name="Niskanen T."/>
            <person name="Noordeloos M.E."/>
            <person name="Ohm R.A."/>
            <person name="Ortiz-Santana B."/>
            <person name="Ovrebo C."/>
            <person name="Racz N."/>
            <person name="Riley R."/>
            <person name="Savchenko A."/>
            <person name="Shiryaev A."/>
            <person name="Soop K."/>
            <person name="Spirin V."/>
            <person name="Szebenyi C."/>
            <person name="Tomsovsky M."/>
            <person name="Tulloss R.E."/>
            <person name="Uehling J."/>
            <person name="Grigoriev I.V."/>
            <person name="Vagvolgyi C."/>
            <person name="Papp T."/>
            <person name="Martin F.M."/>
            <person name="Miettinen O."/>
            <person name="Hibbett D.S."/>
            <person name="Nagy L.G."/>
        </authorList>
    </citation>
    <scope>NUCLEOTIDE SEQUENCE [LARGE SCALE GENOMIC DNA]</scope>
    <source>
        <strain evidence="12 13">CBS 309.79</strain>
    </source>
</reference>
<gene>
    <name evidence="12" type="ORF">BDV98DRAFT_479607</name>
</gene>
<organism evidence="12 13">
    <name type="scientific">Pterulicium gracile</name>
    <dbReference type="NCBI Taxonomy" id="1884261"/>
    <lineage>
        <taxon>Eukaryota</taxon>
        <taxon>Fungi</taxon>
        <taxon>Dikarya</taxon>
        <taxon>Basidiomycota</taxon>
        <taxon>Agaricomycotina</taxon>
        <taxon>Agaricomycetes</taxon>
        <taxon>Agaricomycetidae</taxon>
        <taxon>Agaricales</taxon>
        <taxon>Pleurotineae</taxon>
        <taxon>Pterulaceae</taxon>
        <taxon>Pterulicium</taxon>
    </lineage>
</organism>
<keyword evidence="9 11" id="KW-0482">Metalloprotease</keyword>
<comment type="cofactor">
    <cofactor evidence="1 11">
        <name>Zn(2+)</name>
        <dbReference type="ChEBI" id="CHEBI:29105"/>
    </cofactor>
</comment>
<evidence type="ECO:0000256" key="1">
    <source>
        <dbReference type="ARBA" id="ARBA00001947"/>
    </source>
</evidence>
<name>A0A5C3QTB9_9AGAR</name>
<evidence type="ECO:0000256" key="5">
    <source>
        <dbReference type="ARBA" id="ARBA00022670"/>
    </source>
</evidence>
<accession>A0A5C3QTB9</accession>
<keyword evidence="5 11" id="KW-0645">Protease</keyword>
<dbReference type="GO" id="GO:0005615">
    <property type="term" value="C:extracellular space"/>
    <property type="evidence" value="ECO:0007669"/>
    <property type="project" value="InterPro"/>
</dbReference>
<sequence length="54" mass="5840">VNARDAWIQADANRYAGGNMCLLWEAFASRGMGVDARQASGSYEDSDAVPEDCQ</sequence>
<evidence type="ECO:0000256" key="11">
    <source>
        <dbReference type="RuleBase" id="RU364017"/>
    </source>
</evidence>
<dbReference type="Pfam" id="PF02128">
    <property type="entry name" value="Peptidase_M36"/>
    <property type="match status" value="1"/>
</dbReference>
<dbReference type="GO" id="GO:0006508">
    <property type="term" value="P:proteolysis"/>
    <property type="evidence" value="ECO:0007669"/>
    <property type="project" value="UniProtKB-KW"/>
</dbReference>
<dbReference type="EC" id="3.4.24.-" evidence="11"/>
<dbReference type="Gene3D" id="1.10.390.10">
    <property type="entry name" value="Neutral Protease Domain 2"/>
    <property type="match status" value="1"/>
</dbReference>
<keyword evidence="7 11" id="KW-0378">Hydrolase</keyword>
<evidence type="ECO:0000256" key="7">
    <source>
        <dbReference type="ARBA" id="ARBA00022801"/>
    </source>
</evidence>
<keyword evidence="4 11" id="KW-0964">Secreted</keyword>
<dbReference type="GO" id="GO:0008270">
    <property type="term" value="F:zinc ion binding"/>
    <property type="evidence" value="ECO:0007669"/>
    <property type="project" value="InterPro"/>
</dbReference>
<protein>
    <recommendedName>
        <fullName evidence="11">Extracellular metalloproteinase</fullName>
        <ecNumber evidence="11">3.4.24.-</ecNumber>
    </recommendedName>
    <alternativeName>
        <fullName evidence="11">Fungalysin</fullName>
    </alternativeName>
</protein>
<evidence type="ECO:0000256" key="8">
    <source>
        <dbReference type="ARBA" id="ARBA00022833"/>
    </source>
</evidence>
<evidence type="ECO:0000256" key="2">
    <source>
        <dbReference type="ARBA" id="ARBA00004613"/>
    </source>
</evidence>
<evidence type="ECO:0000256" key="10">
    <source>
        <dbReference type="ARBA" id="ARBA00023145"/>
    </source>
</evidence>
<keyword evidence="6 11" id="KW-0479">Metal-binding</keyword>
<dbReference type="InterPro" id="IPR027268">
    <property type="entry name" value="Peptidase_M4/M1_CTD_sf"/>
</dbReference>
<dbReference type="GO" id="GO:0004222">
    <property type="term" value="F:metalloendopeptidase activity"/>
    <property type="evidence" value="ECO:0007669"/>
    <property type="project" value="InterPro"/>
</dbReference>
<dbReference type="AlphaFoldDB" id="A0A5C3QTB9"/>
<evidence type="ECO:0000256" key="3">
    <source>
        <dbReference type="ARBA" id="ARBA00006006"/>
    </source>
</evidence>
<comment type="similarity">
    <text evidence="3 11">Belongs to the peptidase M36 family.</text>
</comment>
<comment type="subcellular location">
    <subcellularLocation>
        <location evidence="2 11">Secreted</location>
    </subcellularLocation>
</comment>
<feature type="non-terminal residue" evidence="12">
    <location>
        <position position="54"/>
    </location>
</feature>
<evidence type="ECO:0000256" key="4">
    <source>
        <dbReference type="ARBA" id="ARBA00022525"/>
    </source>
</evidence>
<evidence type="ECO:0000313" key="13">
    <source>
        <dbReference type="Proteomes" id="UP000305067"/>
    </source>
</evidence>
<dbReference type="PANTHER" id="PTHR33478">
    <property type="entry name" value="EXTRACELLULAR METALLOPROTEINASE MEP"/>
    <property type="match status" value="1"/>
</dbReference>